<dbReference type="InterPro" id="IPR000531">
    <property type="entry name" value="Beta-barrel_TonB"/>
</dbReference>
<evidence type="ECO:0000256" key="6">
    <source>
        <dbReference type="ARBA" id="ARBA00022729"/>
    </source>
</evidence>
<evidence type="ECO:0000256" key="5">
    <source>
        <dbReference type="ARBA" id="ARBA00022692"/>
    </source>
</evidence>
<dbReference type="EMBL" id="CP035913">
    <property type="protein sequence ID" value="QBE65867.1"/>
    <property type="molecule type" value="Genomic_DNA"/>
</dbReference>
<keyword evidence="10 17" id="KW-0675">Receptor</keyword>
<evidence type="ECO:0000256" key="2">
    <source>
        <dbReference type="ARBA" id="ARBA00009810"/>
    </source>
</evidence>
<feature type="signal peptide" evidence="14">
    <location>
        <begin position="1"/>
        <end position="31"/>
    </location>
</feature>
<keyword evidence="9 12" id="KW-0472">Membrane</keyword>
<keyword evidence="11 12" id="KW-0998">Cell outer membrane</keyword>
<dbReference type="InterPro" id="IPR012910">
    <property type="entry name" value="Plug_dom"/>
</dbReference>
<dbReference type="RefSeq" id="WP_130188976.1">
    <property type="nucleotide sequence ID" value="NZ_CP035913.1"/>
</dbReference>
<dbReference type="Pfam" id="PF00593">
    <property type="entry name" value="TonB_dep_Rec_b-barrel"/>
    <property type="match status" value="1"/>
</dbReference>
<dbReference type="InterPro" id="IPR037066">
    <property type="entry name" value="Plug_dom_sf"/>
</dbReference>
<dbReference type="GO" id="GO:0015344">
    <property type="term" value="F:siderophore uptake transmembrane transporter activity"/>
    <property type="evidence" value="ECO:0007669"/>
    <property type="project" value="TreeGrafter"/>
</dbReference>
<evidence type="ECO:0000259" key="15">
    <source>
        <dbReference type="Pfam" id="PF00593"/>
    </source>
</evidence>
<dbReference type="KEGG" id="plue:EWM63_25175"/>
<comment type="similarity">
    <text evidence="2 12 13">Belongs to the TonB-dependent receptor family.</text>
</comment>
<keyword evidence="4 12" id="KW-1134">Transmembrane beta strand</keyword>
<evidence type="ECO:0000256" key="1">
    <source>
        <dbReference type="ARBA" id="ARBA00004571"/>
    </source>
</evidence>
<feature type="domain" description="TonB-dependent receptor plug" evidence="16">
    <location>
        <begin position="53"/>
        <end position="164"/>
    </location>
</feature>
<dbReference type="GO" id="GO:0009279">
    <property type="term" value="C:cell outer membrane"/>
    <property type="evidence" value="ECO:0007669"/>
    <property type="project" value="UniProtKB-SubCell"/>
</dbReference>
<evidence type="ECO:0000256" key="3">
    <source>
        <dbReference type="ARBA" id="ARBA00022448"/>
    </source>
</evidence>
<dbReference type="SUPFAM" id="SSF56935">
    <property type="entry name" value="Porins"/>
    <property type="match status" value="1"/>
</dbReference>
<organism evidence="17 18">
    <name type="scientific">Pseudoduganella lutea</name>
    <dbReference type="NCBI Taxonomy" id="321985"/>
    <lineage>
        <taxon>Bacteria</taxon>
        <taxon>Pseudomonadati</taxon>
        <taxon>Pseudomonadota</taxon>
        <taxon>Betaproteobacteria</taxon>
        <taxon>Burkholderiales</taxon>
        <taxon>Oxalobacteraceae</taxon>
        <taxon>Telluria group</taxon>
        <taxon>Pseudoduganella</taxon>
    </lineage>
</organism>
<name>A0A4P6L348_9BURK</name>
<evidence type="ECO:0000256" key="11">
    <source>
        <dbReference type="ARBA" id="ARBA00023237"/>
    </source>
</evidence>
<dbReference type="Pfam" id="PF07715">
    <property type="entry name" value="Plug"/>
    <property type="match status" value="1"/>
</dbReference>
<evidence type="ECO:0000256" key="14">
    <source>
        <dbReference type="SAM" id="SignalP"/>
    </source>
</evidence>
<keyword evidence="3 12" id="KW-0813">Transport</keyword>
<keyword evidence="8 13" id="KW-0798">TonB box</keyword>
<dbReference type="Gene3D" id="2.170.130.10">
    <property type="entry name" value="TonB-dependent receptor, plug domain"/>
    <property type="match status" value="1"/>
</dbReference>
<evidence type="ECO:0000256" key="9">
    <source>
        <dbReference type="ARBA" id="ARBA00023136"/>
    </source>
</evidence>
<evidence type="ECO:0000256" key="13">
    <source>
        <dbReference type="RuleBase" id="RU003357"/>
    </source>
</evidence>
<evidence type="ECO:0000259" key="16">
    <source>
        <dbReference type="Pfam" id="PF07715"/>
    </source>
</evidence>
<dbReference type="CDD" id="cd01347">
    <property type="entry name" value="ligand_gated_channel"/>
    <property type="match status" value="1"/>
</dbReference>
<accession>A0A4P6L348</accession>
<reference evidence="17 18" key="1">
    <citation type="submission" date="2019-02" db="EMBL/GenBank/DDBJ databases">
        <title>Draft Genome Sequences of Six Type Strains of the Genus Massilia.</title>
        <authorList>
            <person name="Miess H."/>
            <person name="Frediansyhah A."/>
            <person name="Gross H."/>
        </authorList>
    </citation>
    <scope>NUCLEOTIDE SEQUENCE [LARGE SCALE GENOMIC DNA]</scope>
    <source>
        <strain evidence="17 18">DSM 17473</strain>
    </source>
</reference>
<feature type="domain" description="TonB-dependent receptor-like beta-barrel" evidence="15">
    <location>
        <begin position="236"/>
        <end position="660"/>
    </location>
</feature>
<keyword evidence="6 14" id="KW-0732">Signal</keyword>
<evidence type="ECO:0000256" key="7">
    <source>
        <dbReference type="ARBA" id="ARBA00023065"/>
    </source>
</evidence>
<dbReference type="PANTHER" id="PTHR30069:SF53">
    <property type="entry name" value="COLICIN I RECEPTOR-RELATED"/>
    <property type="match status" value="1"/>
</dbReference>
<dbReference type="AlphaFoldDB" id="A0A4P6L348"/>
<keyword evidence="5 12" id="KW-0812">Transmembrane</keyword>
<evidence type="ECO:0000256" key="4">
    <source>
        <dbReference type="ARBA" id="ARBA00022452"/>
    </source>
</evidence>
<dbReference type="GO" id="GO:0044718">
    <property type="term" value="P:siderophore transmembrane transport"/>
    <property type="evidence" value="ECO:0007669"/>
    <property type="project" value="TreeGrafter"/>
</dbReference>
<evidence type="ECO:0000256" key="10">
    <source>
        <dbReference type="ARBA" id="ARBA00023170"/>
    </source>
</evidence>
<evidence type="ECO:0000313" key="18">
    <source>
        <dbReference type="Proteomes" id="UP000290637"/>
    </source>
</evidence>
<dbReference type="InterPro" id="IPR036942">
    <property type="entry name" value="Beta-barrel_TonB_sf"/>
</dbReference>
<dbReference type="PROSITE" id="PS52016">
    <property type="entry name" value="TONB_DEPENDENT_REC_3"/>
    <property type="match status" value="1"/>
</dbReference>
<protein>
    <submittedName>
        <fullName evidence="17">TonB-dependent receptor</fullName>
    </submittedName>
</protein>
<evidence type="ECO:0000256" key="12">
    <source>
        <dbReference type="PROSITE-ProRule" id="PRU01360"/>
    </source>
</evidence>
<keyword evidence="18" id="KW-1185">Reference proteome</keyword>
<gene>
    <name evidence="17" type="ORF">EWM63_25175</name>
</gene>
<comment type="subcellular location">
    <subcellularLocation>
        <location evidence="1 12">Cell outer membrane</location>
        <topology evidence="1 12">Multi-pass membrane protein</topology>
    </subcellularLocation>
</comment>
<dbReference type="PANTHER" id="PTHR30069">
    <property type="entry name" value="TONB-DEPENDENT OUTER MEMBRANE RECEPTOR"/>
    <property type="match status" value="1"/>
</dbReference>
<dbReference type="Proteomes" id="UP000290637">
    <property type="component" value="Chromosome"/>
</dbReference>
<sequence>MRLPEKYKKTFSRTPVAIAIPLLFASAGALAQRATEEQLATVVVTASGYEQNIRDAAASITVITGSEIAKRSYTDLADVLKFVPGVSVQGTGTEQSISIRGMGNAYTLFLVDGRPAQGGDTFEFNGGGRGQQISFMPPLDMIERIEVIRGPASGLYGSDAMGGVINIITKKVSNTWKGAVTAEYVHPDGGNDVNGEAYNTSFIVNGPLVDDVLGIQLSGGFRGTNEGGVIQFGDATTGDADYKQRNIGAKVTWKADGRNTLTAGGSRTDTDRWRNPGRSLAATAAASYQGSTKDNLFLAHDGRYGKVSASTYLNYDAASNPTTRTSAPSGVARGIDFDTLTLNSQGTWQAGDAHTLTAGFTYKKEKLEDGATSAVNVHNADTDAFVTMERYQLSAFAEDEWRLRDGLALTTSARYDYNEQYAGHWSPKAYLVYRASDALTVKGGAITGYKAPSLRNAAPDFSATSRGGVSIGNPDLKPETSVSYEFGVDYERTDLGLKASAVVYRTDFDDKITRSADFLCRPNVPCFHGGLEYPAHQYGYKQTINVDKARIHGTELALDYRFTNNLSARANYTLTDSEQLTGASKGSPLSDQPKHAANLGLNYDPSRGTSLWGQAAYTGKFISTDLATGAATSQSYTLVDMGIVHRLKRNLTLKFGIYNVADKEVANSSNGYVDGRRYATAVNYTF</sequence>
<dbReference type="InterPro" id="IPR039426">
    <property type="entry name" value="TonB-dep_rcpt-like"/>
</dbReference>
<keyword evidence="7" id="KW-0406">Ion transport</keyword>
<dbReference type="Gene3D" id="2.40.170.20">
    <property type="entry name" value="TonB-dependent receptor, beta-barrel domain"/>
    <property type="match status" value="1"/>
</dbReference>
<dbReference type="OrthoDB" id="183532at2"/>
<evidence type="ECO:0000256" key="8">
    <source>
        <dbReference type="ARBA" id="ARBA00023077"/>
    </source>
</evidence>
<evidence type="ECO:0000313" key="17">
    <source>
        <dbReference type="EMBL" id="QBE65867.1"/>
    </source>
</evidence>
<feature type="chain" id="PRO_5020411694" evidence="14">
    <location>
        <begin position="32"/>
        <end position="686"/>
    </location>
</feature>
<proteinExistence type="inferred from homology"/>